<comment type="caution">
    <text evidence="2">The sequence shown here is derived from an EMBL/GenBank/DDBJ whole genome shotgun (WGS) entry which is preliminary data.</text>
</comment>
<keyword evidence="3" id="KW-1185">Reference proteome</keyword>
<proteinExistence type="predicted"/>
<sequence length="128" mass="13741">MKILIDTDVLLDVALAREPHLAASAGVLEWAEAGGEACVAWHTLTNCSYLLKGGRPFLVELLKLVEVSSTGTADAARALALPMTDVEDAFQVAAALAWHADFIVTRNLPDYRHSPVTAISPADFLEKL</sequence>
<dbReference type="AlphaFoldDB" id="A0A934R201"/>
<dbReference type="InterPro" id="IPR029060">
    <property type="entry name" value="PIN-like_dom_sf"/>
</dbReference>
<dbReference type="Proteomes" id="UP000600139">
    <property type="component" value="Unassembled WGS sequence"/>
</dbReference>
<evidence type="ECO:0000313" key="2">
    <source>
        <dbReference type="EMBL" id="MBK1814982.1"/>
    </source>
</evidence>
<dbReference type="InterPro" id="IPR002716">
    <property type="entry name" value="PIN_dom"/>
</dbReference>
<protein>
    <submittedName>
        <fullName evidence="2">PIN domain-containing protein</fullName>
    </submittedName>
</protein>
<dbReference type="RefSeq" id="WP_200349928.1">
    <property type="nucleotide sequence ID" value="NZ_BAABHZ010000010.1"/>
</dbReference>
<dbReference type="SUPFAM" id="SSF88723">
    <property type="entry name" value="PIN domain-like"/>
    <property type="match status" value="1"/>
</dbReference>
<evidence type="ECO:0000259" key="1">
    <source>
        <dbReference type="Pfam" id="PF13470"/>
    </source>
</evidence>
<feature type="domain" description="PIN" evidence="1">
    <location>
        <begin position="2"/>
        <end position="107"/>
    </location>
</feature>
<dbReference type="EMBL" id="JAENIK010000004">
    <property type="protein sequence ID" value="MBK1814982.1"/>
    <property type="molecule type" value="Genomic_DNA"/>
</dbReference>
<organism evidence="2 3">
    <name type="scientific">Luteolibacter yonseiensis</name>
    <dbReference type="NCBI Taxonomy" id="1144680"/>
    <lineage>
        <taxon>Bacteria</taxon>
        <taxon>Pseudomonadati</taxon>
        <taxon>Verrucomicrobiota</taxon>
        <taxon>Verrucomicrobiia</taxon>
        <taxon>Verrucomicrobiales</taxon>
        <taxon>Verrucomicrobiaceae</taxon>
        <taxon>Luteolibacter</taxon>
    </lineage>
</organism>
<accession>A0A934R201</accession>
<evidence type="ECO:0000313" key="3">
    <source>
        <dbReference type="Proteomes" id="UP000600139"/>
    </source>
</evidence>
<gene>
    <name evidence="2" type="ORF">JIN84_05105</name>
</gene>
<reference evidence="2" key="1">
    <citation type="submission" date="2021-01" db="EMBL/GenBank/DDBJ databases">
        <title>Modified the classification status of verrucomicrobia.</title>
        <authorList>
            <person name="Feng X."/>
        </authorList>
    </citation>
    <scope>NUCLEOTIDE SEQUENCE</scope>
    <source>
        <strain evidence="2">JCM 18052</strain>
    </source>
</reference>
<name>A0A934R201_9BACT</name>
<dbReference type="Pfam" id="PF13470">
    <property type="entry name" value="PIN_3"/>
    <property type="match status" value="1"/>
</dbReference>